<proteinExistence type="predicted"/>
<keyword evidence="3" id="KW-1185">Reference proteome</keyword>
<dbReference type="Gene3D" id="3.40.50.1460">
    <property type="match status" value="1"/>
</dbReference>
<dbReference type="Gene3D" id="2.130.10.10">
    <property type="entry name" value="YVTN repeat-like/Quinoprotein amine dehydrogenase"/>
    <property type="match status" value="2"/>
</dbReference>
<evidence type="ECO:0000259" key="1">
    <source>
        <dbReference type="Pfam" id="PF00656"/>
    </source>
</evidence>
<evidence type="ECO:0000313" key="3">
    <source>
        <dbReference type="Proteomes" id="UP000765802"/>
    </source>
</evidence>
<dbReference type="PANTHER" id="PTHR47197">
    <property type="entry name" value="PROTEIN NIRF"/>
    <property type="match status" value="1"/>
</dbReference>
<dbReference type="PANTHER" id="PTHR47197:SF3">
    <property type="entry name" value="DIHYDRO-HEME D1 DEHYDROGENASE"/>
    <property type="match status" value="1"/>
</dbReference>
<reference evidence="2 3" key="1">
    <citation type="submission" date="2016-07" db="EMBL/GenBank/DDBJ databases">
        <title>Genome analysis of Flavihumibacter stibioxidans YS-17.</title>
        <authorList>
            <person name="Shi K."/>
            <person name="Han Y."/>
            <person name="Wang G."/>
        </authorList>
    </citation>
    <scope>NUCLEOTIDE SEQUENCE [LARGE SCALE GENOMIC DNA]</scope>
    <source>
        <strain evidence="2 3">YS-17</strain>
    </source>
</reference>
<accession>A0ABR7M2T4</accession>
<evidence type="ECO:0000313" key="2">
    <source>
        <dbReference type="EMBL" id="MBC6489346.1"/>
    </source>
</evidence>
<dbReference type="SUPFAM" id="SSF82171">
    <property type="entry name" value="DPP6 N-terminal domain-like"/>
    <property type="match status" value="1"/>
</dbReference>
<comment type="caution">
    <text evidence="2">The sequence shown here is derived from an EMBL/GenBank/DDBJ whole genome shotgun (WGS) entry which is preliminary data.</text>
</comment>
<dbReference type="InterPro" id="IPR051200">
    <property type="entry name" value="Host-pathogen_enzymatic-act"/>
</dbReference>
<dbReference type="InterPro" id="IPR015943">
    <property type="entry name" value="WD40/YVTN_repeat-like_dom_sf"/>
</dbReference>
<dbReference type="InterPro" id="IPR011600">
    <property type="entry name" value="Pept_C14_caspase"/>
</dbReference>
<dbReference type="InterPro" id="IPR011044">
    <property type="entry name" value="Quino_amine_DH_bsu"/>
</dbReference>
<dbReference type="Proteomes" id="UP000765802">
    <property type="component" value="Unassembled WGS sequence"/>
</dbReference>
<dbReference type="Gene3D" id="2.60.40.10">
    <property type="entry name" value="Immunoglobulins"/>
    <property type="match status" value="1"/>
</dbReference>
<dbReference type="Pfam" id="PF00656">
    <property type="entry name" value="Peptidase_C14"/>
    <property type="match status" value="1"/>
</dbReference>
<dbReference type="SUPFAM" id="SSF50969">
    <property type="entry name" value="YVTN repeat-like/Quinoprotein amine dehydrogenase"/>
    <property type="match status" value="1"/>
</dbReference>
<dbReference type="InterPro" id="IPR013783">
    <property type="entry name" value="Ig-like_fold"/>
</dbReference>
<dbReference type="EMBL" id="MBUA01000001">
    <property type="protein sequence ID" value="MBC6489346.1"/>
    <property type="molecule type" value="Genomic_DNA"/>
</dbReference>
<feature type="domain" description="Peptidase C14 caspase" evidence="1">
    <location>
        <begin position="872"/>
        <end position="1093"/>
    </location>
</feature>
<dbReference type="InterPro" id="IPR029030">
    <property type="entry name" value="Caspase-like_dom_sf"/>
</dbReference>
<organism evidence="2 3">
    <name type="scientific">Flavihumibacter stibioxidans</name>
    <dbReference type="NCBI Taxonomy" id="1834163"/>
    <lineage>
        <taxon>Bacteria</taxon>
        <taxon>Pseudomonadati</taxon>
        <taxon>Bacteroidota</taxon>
        <taxon>Chitinophagia</taxon>
        <taxon>Chitinophagales</taxon>
        <taxon>Chitinophagaceae</taxon>
        <taxon>Flavihumibacter</taxon>
    </lineage>
</organism>
<name>A0ABR7M2T4_9BACT</name>
<protein>
    <recommendedName>
        <fullName evidence="1">Peptidase C14 caspase domain-containing protein</fullName>
    </recommendedName>
</protein>
<gene>
    <name evidence="2" type="ORF">BC349_00070</name>
</gene>
<dbReference type="SUPFAM" id="SSF52129">
    <property type="entry name" value="Caspase-like"/>
    <property type="match status" value="1"/>
</dbReference>
<sequence>MTNRQLKQNTMKNLALLLFLLTTLFNLCAQEIKLVLPTGNSGVLHDFAVTKDEKYAATISGQTIVLWNMRQQKKIFEKRLGGGLDMQMKSLSVSDDGNRILVTGSGGTFLVDVRTGNFIIQSSATYYGSCFSHDQRLVYLNSSTDLELYEAFTGKLFKRIYRVLNYDATEMKLYPLKDPNKLMMAGQWGSFVVDLEAGKVVMKNEFPKGQKRKYLTWTYWPEQEQLLAATEDSLERFDINANKILNRKAIKNMPVSLTVNSIGQCIFFSKDLANPKSVVELLDPNSFKVLKTVTLKLRPDEKPLSYEYGRLTRVLKGSGKTFFTIGSTLYRMDPETLHYEEQFGNSIAHIVADYTREDLSFNLPEDGYEFVTDDGFIHGFDGETHRPLNLTHGFPKVVYSNDGKLIANRGDKISIADRRTGKLIKTLQPPADYISYGSIFFSRDGRKIIYVNAYKKLVGAIDIATGAASRVATFSGPLTAPVNSRDARYLAYTLLLKNVPTLQVMDLETKAILYSKRVSEGKVDNWVTQLVWVDNDRKLVVVEAQSGLVSVLESKTGKLVSEFTVPHNNSVKVIGAAHGMQWLAIGETNQLMTGGYSHILRLFSLDGKELKSFRPPTGSAFNNAYFSDNNEIVYVHGYLKDLNIYRVKTGELLGTYYFVRGTDEWIFLSPDGLFDGSEAGLKELYFVRDKEIVDLRNLFEKFYTPNLLLRKIGGEKFYPPDLAKLHPVPTVDIQYAATRNLEVTSDIPGYDNTTGMARITVKANAPQDQVDEIRLFHNGKAVGKGTRNLVVVDDNTSTDQWTVDLNLLPGENNIRAIALNSQRTESEPSEITIRYNSSGVGVKPVPASSGTVQRLPTGPLAEVDQSATLYLVVVGINQYQNPKMNLNYALADASSFKTEMEAKSKTVISKVETFYITDGQADKKGIMAAFAQVRQEAQPKDVFVFYYAGHGIMSGSGSKEFYLVPNNVAALDQLDATLKMNGISSKELQSYAIQIAAQKQLFVLDACQSAGAFESMLVSSSEQGKSIALLARSTGTHWMAASGSQQFANEFSQLGHGAFTYTLLEAMKGTADNGDAKVTVNELKNYLETKVPELTRKFHGSPQYPSSYGIGLDFPLLLLK</sequence>